<comment type="catalytic activity">
    <reaction evidence="12 14">
        <text>(9Z)-hexadecenoyl-[ACP] + malonyl-[ACP] + H(+) = 3-oxo-(11Z)-octadecenoyl-[ACP] + holo-[ACP] + CO2</text>
        <dbReference type="Rhea" id="RHEA:55040"/>
        <dbReference type="Rhea" id="RHEA-COMP:9623"/>
        <dbReference type="Rhea" id="RHEA-COMP:9685"/>
        <dbReference type="Rhea" id="RHEA-COMP:10800"/>
        <dbReference type="Rhea" id="RHEA-COMP:14074"/>
        <dbReference type="ChEBI" id="CHEBI:15378"/>
        <dbReference type="ChEBI" id="CHEBI:16526"/>
        <dbReference type="ChEBI" id="CHEBI:64479"/>
        <dbReference type="ChEBI" id="CHEBI:78449"/>
        <dbReference type="ChEBI" id="CHEBI:83989"/>
        <dbReference type="ChEBI" id="CHEBI:138538"/>
        <dbReference type="EC" id="2.3.1.179"/>
    </reaction>
</comment>
<keyword evidence="10 14" id="KW-0012">Acyltransferase</keyword>
<evidence type="ECO:0000259" key="17">
    <source>
        <dbReference type="PROSITE" id="PS52004"/>
    </source>
</evidence>
<dbReference type="SUPFAM" id="SSF53901">
    <property type="entry name" value="Thiolase-like"/>
    <property type="match status" value="2"/>
</dbReference>
<evidence type="ECO:0000256" key="14">
    <source>
        <dbReference type="PIRNR" id="PIRNR000447"/>
    </source>
</evidence>
<evidence type="ECO:0000313" key="18">
    <source>
        <dbReference type="EMBL" id="EFW30354.1"/>
    </source>
</evidence>
<dbReference type="CDD" id="cd00834">
    <property type="entry name" value="KAS_I_II"/>
    <property type="match status" value="1"/>
</dbReference>
<comment type="function">
    <text evidence="11 14">Involved in the type II fatty acid elongation cycle. Catalyzes the elongation of a wide range of acyl-ACP by the addition of two carbons from malonyl-ACP to an acyl acceptor. Can efficiently catalyze the conversion of palmitoleoyl-ACP (cis-hexadec-9-enoyl-ACP) to cis-vaccenoyl-ACP (cis-octadec-11-enoyl-ACP), an essential step in the thermal regulation of fatty acid composition.</text>
</comment>
<dbReference type="Pfam" id="PF00109">
    <property type="entry name" value="ketoacyl-synt"/>
    <property type="match status" value="1"/>
</dbReference>
<gene>
    <name evidence="18" type="primary">fabF</name>
    <name evidence="18" type="ORF">HMPREF9555_00442</name>
</gene>
<accession>E7N0E2</accession>
<dbReference type="HOGENOM" id="CLU_000022_69_2_9"/>
<dbReference type="PIRSF" id="PIRSF000447">
    <property type="entry name" value="KAS_II"/>
    <property type="match status" value="1"/>
</dbReference>
<dbReference type="PROSITE" id="PS52004">
    <property type="entry name" value="KS3_2"/>
    <property type="match status" value="1"/>
</dbReference>
<evidence type="ECO:0000256" key="12">
    <source>
        <dbReference type="ARBA" id="ARBA00047318"/>
    </source>
</evidence>
<dbReference type="GO" id="GO:0006633">
    <property type="term" value="P:fatty acid biosynthetic process"/>
    <property type="evidence" value="ECO:0007669"/>
    <property type="project" value="UniProtKB-UniRule"/>
</dbReference>
<dbReference type="InterPro" id="IPR014031">
    <property type="entry name" value="Ketoacyl_synth_C"/>
</dbReference>
<evidence type="ECO:0000256" key="2">
    <source>
        <dbReference type="ARBA" id="ARBA00008467"/>
    </source>
</evidence>
<name>E7N0E2_9FIRM</name>
<keyword evidence="5 14" id="KW-0444">Lipid biosynthesis</keyword>
<dbReference type="UniPathway" id="UPA00094"/>
<keyword evidence="6 14" id="KW-0808">Transferase</keyword>
<dbReference type="PROSITE" id="PS00606">
    <property type="entry name" value="KS3_1"/>
    <property type="match status" value="1"/>
</dbReference>
<dbReference type="EMBL" id="AECV01000003">
    <property type="protein sequence ID" value="EFW30354.1"/>
    <property type="molecule type" value="Genomic_DNA"/>
</dbReference>
<dbReference type="Pfam" id="PF02801">
    <property type="entry name" value="Ketoacyl-synt_C"/>
    <property type="match status" value="1"/>
</dbReference>
<keyword evidence="19" id="KW-1185">Reference proteome</keyword>
<keyword evidence="8" id="KW-0443">Lipid metabolism</keyword>
<evidence type="ECO:0000256" key="11">
    <source>
        <dbReference type="ARBA" id="ARBA00024006"/>
    </source>
</evidence>
<evidence type="ECO:0000256" key="8">
    <source>
        <dbReference type="ARBA" id="ARBA00023098"/>
    </source>
</evidence>
<dbReference type="InterPro" id="IPR014030">
    <property type="entry name" value="Ketoacyl_synth_N"/>
</dbReference>
<dbReference type="InterPro" id="IPR000794">
    <property type="entry name" value="Beta-ketoacyl_synthase"/>
</dbReference>
<organism evidence="18 19">
    <name type="scientific">Selenomonas artemidis F0399</name>
    <dbReference type="NCBI Taxonomy" id="749551"/>
    <lineage>
        <taxon>Bacteria</taxon>
        <taxon>Bacillati</taxon>
        <taxon>Bacillota</taxon>
        <taxon>Negativicutes</taxon>
        <taxon>Selenomonadales</taxon>
        <taxon>Selenomonadaceae</taxon>
        <taxon>Selenomonas</taxon>
    </lineage>
</organism>
<feature type="active site" description="For beta-ketoacyl synthase activity" evidence="15">
    <location>
        <position position="175"/>
    </location>
</feature>
<evidence type="ECO:0000256" key="6">
    <source>
        <dbReference type="ARBA" id="ARBA00022679"/>
    </source>
</evidence>
<keyword evidence="7" id="KW-0276">Fatty acid metabolism</keyword>
<keyword evidence="9 14" id="KW-0275">Fatty acid biosynthesis</keyword>
<dbReference type="EC" id="2.3.1.179" evidence="3 14"/>
<dbReference type="PANTHER" id="PTHR11712:SF336">
    <property type="entry name" value="3-OXOACYL-[ACYL-CARRIER-PROTEIN] SYNTHASE, MITOCHONDRIAL"/>
    <property type="match status" value="1"/>
</dbReference>
<evidence type="ECO:0000256" key="4">
    <source>
        <dbReference type="ARBA" id="ARBA00014657"/>
    </source>
</evidence>
<evidence type="ECO:0000256" key="7">
    <source>
        <dbReference type="ARBA" id="ARBA00022832"/>
    </source>
</evidence>
<dbReference type="NCBIfam" id="NF004970">
    <property type="entry name" value="PRK06333.1"/>
    <property type="match status" value="1"/>
</dbReference>
<evidence type="ECO:0000256" key="10">
    <source>
        <dbReference type="ARBA" id="ARBA00023315"/>
    </source>
</evidence>
<comment type="caution">
    <text evidence="18">The sequence shown here is derived from an EMBL/GenBank/DDBJ whole genome shotgun (WGS) entry which is preliminary data.</text>
</comment>
<dbReference type="SMART" id="SM00825">
    <property type="entry name" value="PKS_KS"/>
    <property type="match status" value="1"/>
</dbReference>
<evidence type="ECO:0000256" key="9">
    <source>
        <dbReference type="ARBA" id="ARBA00023160"/>
    </source>
</evidence>
<comment type="catalytic activity">
    <reaction evidence="13 14">
        <text>a fatty acyl-[ACP] + malonyl-[ACP] + H(+) = a 3-oxoacyl-[ACP] + holo-[ACP] + CO2</text>
        <dbReference type="Rhea" id="RHEA:22836"/>
        <dbReference type="Rhea" id="RHEA-COMP:9623"/>
        <dbReference type="Rhea" id="RHEA-COMP:9685"/>
        <dbReference type="Rhea" id="RHEA-COMP:9916"/>
        <dbReference type="Rhea" id="RHEA-COMP:14125"/>
        <dbReference type="ChEBI" id="CHEBI:15378"/>
        <dbReference type="ChEBI" id="CHEBI:16526"/>
        <dbReference type="ChEBI" id="CHEBI:64479"/>
        <dbReference type="ChEBI" id="CHEBI:78449"/>
        <dbReference type="ChEBI" id="CHEBI:78776"/>
        <dbReference type="ChEBI" id="CHEBI:138651"/>
    </reaction>
</comment>
<evidence type="ECO:0000256" key="13">
    <source>
        <dbReference type="ARBA" id="ARBA00047659"/>
    </source>
</evidence>
<evidence type="ECO:0000256" key="5">
    <source>
        <dbReference type="ARBA" id="ARBA00022516"/>
    </source>
</evidence>
<dbReference type="PANTHER" id="PTHR11712">
    <property type="entry name" value="POLYKETIDE SYNTHASE-RELATED"/>
    <property type="match status" value="1"/>
</dbReference>
<dbReference type="AlphaFoldDB" id="E7N0E2"/>
<dbReference type="InterPro" id="IPR017568">
    <property type="entry name" value="3-oxoacyl-ACP_synth-2"/>
</dbReference>
<dbReference type="Gene3D" id="3.40.47.10">
    <property type="match status" value="1"/>
</dbReference>
<dbReference type="GO" id="GO:0005829">
    <property type="term" value="C:cytosol"/>
    <property type="evidence" value="ECO:0007669"/>
    <property type="project" value="TreeGrafter"/>
</dbReference>
<dbReference type="NCBIfam" id="NF005589">
    <property type="entry name" value="PRK07314.1"/>
    <property type="match status" value="1"/>
</dbReference>
<evidence type="ECO:0000313" key="19">
    <source>
        <dbReference type="Proteomes" id="UP000004633"/>
    </source>
</evidence>
<dbReference type="Proteomes" id="UP000004633">
    <property type="component" value="Unassembled WGS sequence"/>
</dbReference>
<dbReference type="InterPro" id="IPR018201">
    <property type="entry name" value="Ketoacyl_synth_AS"/>
</dbReference>
<evidence type="ECO:0000256" key="16">
    <source>
        <dbReference type="RuleBase" id="RU003694"/>
    </source>
</evidence>
<proteinExistence type="inferred from homology"/>
<dbReference type="NCBIfam" id="TIGR03150">
    <property type="entry name" value="fabF"/>
    <property type="match status" value="1"/>
</dbReference>
<comment type="similarity">
    <text evidence="2 14 16">Belongs to the thiolase-like superfamily. Beta-ketoacyl-ACP synthases family.</text>
</comment>
<reference evidence="18 19" key="1">
    <citation type="submission" date="2010-08" db="EMBL/GenBank/DDBJ databases">
        <authorList>
            <person name="Weinstock G."/>
            <person name="Sodergren E."/>
            <person name="Clifton S."/>
            <person name="Fulton L."/>
            <person name="Fulton B."/>
            <person name="Courtney L."/>
            <person name="Fronick C."/>
            <person name="Harrison M."/>
            <person name="Strong C."/>
            <person name="Farmer C."/>
            <person name="Delahaunty K."/>
            <person name="Markovic C."/>
            <person name="Hall O."/>
            <person name="Minx P."/>
            <person name="Tomlinson C."/>
            <person name="Mitreva M."/>
            <person name="Hou S."/>
            <person name="Chen J."/>
            <person name="Wollam A."/>
            <person name="Pepin K.H."/>
            <person name="Johnson M."/>
            <person name="Bhonagiri V."/>
            <person name="Zhang X."/>
            <person name="Suruliraj S."/>
            <person name="Warren W."/>
            <person name="Chinwalla A."/>
            <person name="Mardis E.R."/>
            <person name="Wilson R.K."/>
        </authorList>
    </citation>
    <scope>NUCLEOTIDE SEQUENCE [LARGE SCALE GENOMIC DNA]</scope>
    <source>
        <strain evidence="18 19">F0399</strain>
    </source>
</reference>
<evidence type="ECO:0000256" key="1">
    <source>
        <dbReference type="ARBA" id="ARBA00005194"/>
    </source>
</evidence>
<evidence type="ECO:0000256" key="15">
    <source>
        <dbReference type="PIRSR" id="PIRSR000447-1"/>
    </source>
</evidence>
<dbReference type="STRING" id="749551.HMPREF9555_00442"/>
<protein>
    <recommendedName>
        <fullName evidence="4 14">3-oxoacyl-[acyl-carrier-protein] synthase 2</fullName>
        <ecNumber evidence="3 14">2.3.1.179</ecNumber>
    </recommendedName>
</protein>
<sequence length="426" mass="45049">MSEDAPGKESIGLKKRIVVTGVGPITPIGIGKDAFWDALLAGKNGIDKITRFDATRYAAQIAGEVKDFSIDGYIDKKEAKRMDRYAQFAVVSAGMAIADAGLDLNAEDHDRIGAYVGAGIGGIETMHSTYERLFDKGPERVSPFFIPMMIANMAAGQVAINYGLHGPVSCVVTACATGANCIGDAFRVMQRGEADIMIAGGTEASISEAASAGFAAMKALCTDHNDDPAHASRPFDKNRSGFVMGEGAGLVVLETLEHAEARGAHIYAELVGYGSNSDGYHITSPAPQGEYQAKCMRLALSDAKMQPEDIDYINAHGTSTHMNDLCETEAIKTVWATAAKDVSVSSVKSMTGHLLGAAGSVELIATVLAVENDMLPPTINYETPDEGLDLDYVPNVARAKTVRAAISNSFGFGGHNACLVVKKFEK</sequence>
<comment type="pathway">
    <text evidence="1 14">Lipid metabolism; fatty acid biosynthesis.</text>
</comment>
<dbReference type="GO" id="GO:0004315">
    <property type="term" value="F:3-oxoacyl-[acyl-carrier-protein] synthase activity"/>
    <property type="evidence" value="ECO:0007669"/>
    <property type="project" value="UniProtKB-UniRule"/>
</dbReference>
<feature type="domain" description="Ketosynthase family 3 (KS3)" evidence="17">
    <location>
        <begin position="14"/>
        <end position="423"/>
    </location>
</feature>
<evidence type="ECO:0000256" key="3">
    <source>
        <dbReference type="ARBA" id="ARBA00012356"/>
    </source>
</evidence>
<dbReference type="InterPro" id="IPR016039">
    <property type="entry name" value="Thiolase-like"/>
</dbReference>
<dbReference type="InterPro" id="IPR020841">
    <property type="entry name" value="PKS_Beta-ketoAc_synthase_dom"/>
</dbReference>
<dbReference type="FunFam" id="3.40.47.10:FF:000009">
    <property type="entry name" value="3-oxoacyl-[acyl-carrier-protein] synthase 2"/>
    <property type="match status" value="1"/>
</dbReference>